<protein>
    <submittedName>
        <fullName evidence="7">Cytochrome c domain-containing protein</fullName>
    </submittedName>
</protein>
<keyword evidence="8" id="KW-1185">Reference proteome</keyword>
<keyword evidence="3 4" id="KW-0408">Iron</keyword>
<dbReference type="Pfam" id="PF13442">
    <property type="entry name" value="Cytochrome_CBB3"/>
    <property type="match status" value="1"/>
</dbReference>
<sequence length="101" mass="11316">MNKFFIIFLLLCSTTQADPFADGQPETGKKLFDKYKCNSCHNGKMGGDGNAIFTRPNRKVTDPQQLTAQINVCASNVGANFSTQEKLDLAAYLNKHFYKFK</sequence>
<evidence type="ECO:0000313" key="7">
    <source>
        <dbReference type="EMBL" id="CAG9933742.1"/>
    </source>
</evidence>
<evidence type="ECO:0000256" key="2">
    <source>
        <dbReference type="ARBA" id="ARBA00022723"/>
    </source>
</evidence>
<evidence type="ECO:0000256" key="5">
    <source>
        <dbReference type="SAM" id="SignalP"/>
    </source>
</evidence>
<feature type="signal peptide" evidence="5">
    <location>
        <begin position="1"/>
        <end position="17"/>
    </location>
</feature>
<evidence type="ECO:0000256" key="4">
    <source>
        <dbReference type="PROSITE-ProRule" id="PRU00433"/>
    </source>
</evidence>
<keyword evidence="2 4" id="KW-0479">Metal-binding</keyword>
<dbReference type="Proteomes" id="UP000839052">
    <property type="component" value="Chromosome"/>
</dbReference>
<evidence type="ECO:0000256" key="3">
    <source>
        <dbReference type="ARBA" id="ARBA00023004"/>
    </source>
</evidence>
<dbReference type="RefSeq" id="WP_239797477.1">
    <property type="nucleotide sequence ID" value="NZ_OU912926.1"/>
</dbReference>
<dbReference type="InterPro" id="IPR036909">
    <property type="entry name" value="Cyt_c-like_dom_sf"/>
</dbReference>
<dbReference type="Gene3D" id="1.10.760.10">
    <property type="entry name" value="Cytochrome c-like domain"/>
    <property type="match status" value="1"/>
</dbReference>
<keyword evidence="1 4" id="KW-0349">Heme</keyword>
<dbReference type="PROSITE" id="PS51007">
    <property type="entry name" value="CYTC"/>
    <property type="match status" value="1"/>
</dbReference>
<accession>A0ABN8APY0</accession>
<gene>
    <name evidence="7" type="ORF">NTG6680_2493</name>
</gene>
<dbReference type="EMBL" id="OU912926">
    <property type="protein sequence ID" value="CAG9933742.1"/>
    <property type="molecule type" value="Genomic_DNA"/>
</dbReference>
<reference evidence="7 8" key="1">
    <citation type="submission" date="2021-10" db="EMBL/GenBank/DDBJ databases">
        <authorList>
            <person name="Koch H."/>
        </authorList>
    </citation>
    <scope>NUCLEOTIDE SEQUENCE [LARGE SCALE GENOMIC DNA]</scope>
    <source>
        <strain evidence="7">6680</strain>
    </source>
</reference>
<dbReference type="InterPro" id="IPR009056">
    <property type="entry name" value="Cyt_c-like_dom"/>
</dbReference>
<keyword evidence="5" id="KW-0732">Signal</keyword>
<feature type="chain" id="PRO_5047398067" evidence="5">
    <location>
        <begin position="18"/>
        <end position="101"/>
    </location>
</feature>
<evidence type="ECO:0000259" key="6">
    <source>
        <dbReference type="PROSITE" id="PS51007"/>
    </source>
</evidence>
<name>A0ABN8APY0_9PROT</name>
<evidence type="ECO:0000313" key="8">
    <source>
        <dbReference type="Proteomes" id="UP000839052"/>
    </source>
</evidence>
<organism evidence="7 8">
    <name type="scientific">Candidatus Nitrotoga arctica</name>
    <dbReference type="NCBI Taxonomy" id="453162"/>
    <lineage>
        <taxon>Bacteria</taxon>
        <taxon>Pseudomonadati</taxon>
        <taxon>Pseudomonadota</taxon>
        <taxon>Betaproteobacteria</taxon>
        <taxon>Nitrosomonadales</taxon>
        <taxon>Gallionellaceae</taxon>
        <taxon>Candidatus Nitrotoga</taxon>
    </lineage>
</organism>
<proteinExistence type="predicted"/>
<evidence type="ECO:0000256" key="1">
    <source>
        <dbReference type="ARBA" id="ARBA00022617"/>
    </source>
</evidence>
<dbReference type="SUPFAM" id="SSF46626">
    <property type="entry name" value="Cytochrome c"/>
    <property type="match status" value="1"/>
</dbReference>
<feature type="domain" description="Cytochrome c" evidence="6">
    <location>
        <begin position="23"/>
        <end position="97"/>
    </location>
</feature>